<dbReference type="SUPFAM" id="SSF57997">
    <property type="entry name" value="Tropomyosin"/>
    <property type="match status" value="1"/>
</dbReference>
<dbReference type="PANTHER" id="PTHR23158:SF33">
    <property type="entry name" value="TRANSPORT AND GOLGI ORGANIZATION PROTEIN 1"/>
    <property type="match status" value="1"/>
</dbReference>
<accession>A0A1E1WKU3</accession>
<feature type="region of interest" description="Disordered" evidence="3">
    <location>
        <begin position="352"/>
        <end position="446"/>
    </location>
</feature>
<evidence type="ECO:0000256" key="2">
    <source>
        <dbReference type="SAM" id="Coils"/>
    </source>
</evidence>
<evidence type="ECO:0000256" key="1">
    <source>
        <dbReference type="ARBA" id="ARBA00023054"/>
    </source>
</evidence>
<dbReference type="GO" id="GO:0005789">
    <property type="term" value="C:endoplasmic reticulum membrane"/>
    <property type="evidence" value="ECO:0007669"/>
    <property type="project" value="TreeGrafter"/>
</dbReference>
<evidence type="ECO:0000256" key="3">
    <source>
        <dbReference type="SAM" id="MobiDB-lite"/>
    </source>
</evidence>
<feature type="compositionally biased region" description="Polar residues" evidence="3">
    <location>
        <begin position="495"/>
        <end position="512"/>
    </location>
</feature>
<feature type="compositionally biased region" description="Polar residues" evidence="3">
    <location>
        <begin position="148"/>
        <end position="163"/>
    </location>
</feature>
<name>A0A1E1WKU3_PECGO</name>
<feature type="non-terminal residue" evidence="5">
    <location>
        <position position="1051"/>
    </location>
</feature>
<dbReference type="GO" id="GO:0006888">
    <property type="term" value="P:endoplasmic reticulum to Golgi vesicle-mediated transport"/>
    <property type="evidence" value="ECO:0007669"/>
    <property type="project" value="TreeGrafter"/>
</dbReference>
<evidence type="ECO:0000256" key="4">
    <source>
        <dbReference type="SAM" id="SignalP"/>
    </source>
</evidence>
<feature type="coiled-coil region" evidence="2">
    <location>
        <begin position="700"/>
        <end position="884"/>
    </location>
</feature>
<dbReference type="EMBL" id="GDQN01003421">
    <property type="protein sequence ID" value="JAT87633.1"/>
    <property type="molecule type" value="Transcribed_RNA"/>
</dbReference>
<feature type="compositionally biased region" description="Polar residues" evidence="3">
    <location>
        <begin position="533"/>
        <end position="544"/>
    </location>
</feature>
<feature type="coiled-coil region" evidence="2">
    <location>
        <begin position="985"/>
        <end position="1019"/>
    </location>
</feature>
<keyword evidence="4" id="KW-0732">Signal</keyword>
<dbReference type="GO" id="GO:0070971">
    <property type="term" value="C:endoplasmic reticulum exit site"/>
    <property type="evidence" value="ECO:0007669"/>
    <property type="project" value="TreeGrafter"/>
</dbReference>
<keyword evidence="1 2" id="KW-0175">Coiled coil</keyword>
<dbReference type="InterPro" id="IPR051500">
    <property type="entry name" value="cTAGE_MIA/OTOR"/>
</dbReference>
<feature type="compositionally biased region" description="Polar residues" evidence="3">
    <location>
        <begin position="187"/>
        <end position="226"/>
    </location>
</feature>
<feature type="region of interest" description="Disordered" evidence="3">
    <location>
        <begin position="140"/>
        <end position="166"/>
    </location>
</feature>
<feature type="region of interest" description="Disordered" evidence="3">
    <location>
        <begin position="263"/>
        <end position="284"/>
    </location>
</feature>
<dbReference type="GO" id="GO:0009306">
    <property type="term" value="P:protein secretion"/>
    <property type="evidence" value="ECO:0007669"/>
    <property type="project" value="TreeGrafter"/>
</dbReference>
<dbReference type="PANTHER" id="PTHR23158">
    <property type="entry name" value="MELANOMA INHIBITORY ACTIVITY-RELATED"/>
    <property type="match status" value="1"/>
</dbReference>
<reference evidence="5" key="1">
    <citation type="submission" date="2015-09" db="EMBL/GenBank/DDBJ databases">
        <title>De novo assembly of Pectinophora gossypiella (Pink Bollworm) gut transcriptome.</title>
        <authorList>
            <person name="Tassone E.E."/>
        </authorList>
    </citation>
    <scope>NUCLEOTIDE SEQUENCE</scope>
</reference>
<feature type="compositionally biased region" description="Polar residues" evidence="3">
    <location>
        <begin position="552"/>
        <end position="561"/>
    </location>
</feature>
<dbReference type="GO" id="GO:0035459">
    <property type="term" value="P:vesicle cargo loading"/>
    <property type="evidence" value="ECO:0007669"/>
    <property type="project" value="TreeGrafter"/>
</dbReference>
<feature type="signal peptide" evidence="4">
    <location>
        <begin position="1"/>
        <end position="18"/>
    </location>
</feature>
<feature type="region of interest" description="Disordered" evidence="3">
    <location>
        <begin position="495"/>
        <end position="518"/>
    </location>
</feature>
<feature type="compositionally biased region" description="Polar residues" evidence="3">
    <location>
        <begin position="381"/>
        <end position="446"/>
    </location>
</feature>
<feature type="region of interest" description="Disordered" evidence="3">
    <location>
        <begin position="533"/>
        <end position="561"/>
    </location>
</feature>
<dbReference type="Gene3D" id="2.30.30.40">
    <property type="entry name" value="SH3 Domains"/>
    <property type="match status" value="1"/>
</dbReference>
<feature type="compositionally biased region" description="Low complexity" evidence="3">
    <location>
        <begin position="352"/>
        <end position="380"/>
    </location>
</feature>
<proteinExistence type="predicted"/>
<dbReference type="OrthoDB" id="6627676at2759"/>
<dbReference type="AlphaFoldDB" id="A0A1E1WKU3"/>
<evidence type="ECO:0000313" key="5">
    <source>
        <dbReference type="EMBL" id="JAT87633.1"/>
    </source>
</evidence>
<gene>
    <name evidence="5" type="ORF">g.5243</name>
</gene>
<evidence type="ECO:0008006" key="6">
    <source>
        <dbReference type="Google" id="ProtNLM"/>
    </source>
</evidence>
<feature type="chain" id="PRO_5009115433" description="SH3 domain-containing protein" evidence="4">
    <location>
        <begin position="19"/>
        <end position="1051"/>
    </location>
</feature>
<feature type="region of interest" description="Disordered" evidence="3">
    <location>
        <begin position="187"/>
        <end position="241"/>
    </location>
</feature>
<organism evidence="5">
    <name type="scientific">Pectinophora gossypiella</name>
    <name type="common">Cotton pink bollworm</name>
    <name type="synonym">Depressaria gossypiella</name>
    <dbReference type="NCBI Taxonomy" id="13191"/>
    <lineage>
        <taxon>Eukaryota</taxon>
        <taxon>Metazoa</taxon>
        <taxon>Ecdysozoa</taxon>
        <taxon>Arthropoda</taxon>
        <taxon>Hexapoda</taxon>
        <taxon>Insecta</taxon>
        <taxon>Pterygota</taxon>
        <taxon>Neoptera</taxon>
        <taxon>Endopterygota</taxon>
        <taxon>Lepidoptera</taxon>
        <taxon>Glossata</taxon>
        <taxon>Ditrysia</taxon>
        <taxon>Gelechioidea</taxon>
        <taxon>Gelechiidae</taxon>
        <taxon>Apatetrinae</taxon>
        <taxon>Pectinophora</taxon>
    </lineage>
</organism>
<protein>
    <recommendedName>
        <fullName evidence="6">SH3 domain-containing protein</fullName>
    </recommendedName>
</protein>
<sequence length="1051" mass="117148">MFVLKFILLMLLVSVHHCRLPDNVYCVNEKCSKPISKARTLLTYNSGDRDLMSFRGNTEALIYMKSAGEHPDLWYATIDGKSGFVSSTFLRESTIFEKNPQHIIPVQTRQREEEVQLNVQPDKVQQAHEVVEGTTIYSTEPTPEVQHDSTTAVPSVGNEQSTSSISNQEEIQNQNVNENIWNSNVAESQAQPTTEPVIPVSQSEQVTVSPATVETDQTQDASSIPNAINEAIPSVESPTIETPVTETPMQRIETLSSHNVQEVVTSTEASVQSTADPNPSEFSSQYLNVEPQVNQELSQSDPVPSQPLSSAEVISGETYEVPKSMEFLPQTQPEMTDNFESNVSSNSVNIVNTNTTTDSESNVPNINNPNQPDNQVPQAQYDNSLFGNSFNQDGETVNNGNNRIQEPVTQETIPASVPQNSQEIPTTESTFTVPQNSQEVSTETTSAIPQTFEDVPTIEAVPYSSQEIPTTQSTYEIPATTVTISFPTEKAEILNPQSSQESIDPYTYSTEPTVEPKTERAGTADYYTYSTEATPSADSHSVTPPSYHDSETISNVPVNDDTYTTVPPEPSQEEKEGFLSNMLSTISDMWPSTTEVPSTNAEWVPTPDVQTEETDEGFSFLSYLFSAYNTIMGTTEESKALFASTGETCFTNEYCDGGSSEQSSRLFTFLVTAASSVLLFTLGYYYLDGRRQDSKLIANINSLQRDLLFSTKECEILKEELATTKTKLAGIEDNSFGMDDMVQSLKEEIEELKAQNDRLRHSLDDNEKLLRVSENTAGELQNTLGEVENTLSELLGERANAEEQIAELNGKIQAFEEELISVSRDRDNFQLKYVSAETALEEAKKQTKHLEELNEKLKEANNTIQLQKHEITALKDAIRELKNGLSSNIDVGSLIDHTEIKAKLSKALEERKSFETKYEIEYKERTRLSEELQTAQESLRTNSQQATEALTRLEVLGKYFQERESELLKELSTKESLFLSKQGESASTVEKMELLQQEIQRYKEKCDALTLELAEQESMRRTAVSEVEARAHAAWLEARAARRDADAARDD</sequence>